<accession>A0ABQ5KUB8</accession>
<feature type="compositionally biased region" description="Basic and acidic residues" evidence="1">
    <location>
        <begin position="769"/>
        <end position="783"/>
    </location>
</feature>
<sequence>MDLFYANAGLFDIEMGDFYCNNAESARDFSRSIWHFFNAKLYKQIGLEVFGSPLQPRNGNILVLLKDVIEAHRENPQVTRPGIRAVLELSKQPCARGKLVSLGLCKLIFSLFDDDSSQKWILLCLSTLSNLSFSVSLLSHSNLFHRLMCKFMRNTSIVCCIITILKNSVILPLVYSHSHMQIAIQSVVQALLTHHQDRIVSWLCLSFITHTVRDLQLQKIQHRRGSHLGRKIDGVGGAISDEERHSPGSGSSSTTDCPSTSSCSISFSSLSSSSKTPSAFIPSPHLKTLIPLLLTQGFGLPIKKNRPRSIVSRKSFYSQHIPPNFVAREPGMIQSVMTLSNIWSIFPEDIIRDNIPLWCIALVSTMIGADDTDLSSAGIFSLFPSPPLGSVGVTTSSDIPAGASITDITGMSSFSSSSGTGKGTMPSSSIAVDLCHVSSSPSLLPFFHYLLSLPVIPGSLLPPIVECVGRMFNCAHMSVTDSDVLLSNGKKLSSVSGQRRYSESASMESTTPFTVSSMSLSGYPSGSNGSHGTSNLSCDVPTGILLSPLEILAYLSLLRRCICVSEVESLIPLGSLSRCLRVMWHLLKGNSLLSVGSIEAVEIVRRYSESASMESTTPFTVSSMSLSGYPSGSNGSHGTSNLSCDVPTGILLSPLEILAYLSLLRRCICVSEVESLIPLGSLSRCLRVMWHLLKGNSLLSVGSIEAVEIVVDILLRTVEVLRQGVIIPLLPIIVRNEMAEIMSAIKPFVPMVIEEVGISNISHSSSKYPSDDSKLHCSDDRGDSGQPSRPRSVSSSAVERSSVSSWIKPEKKCVKYIDLLNLFLHPSTSPSALSPLFSLTLPICLSLHHGIAQCNCISCVRCLIKVMMEWHQQEVVAHEQGEEQIIPDIASVDTHPSPSHPHSPPTLIPILSALLCSLTEPSISMFLHPSLFPLRKSFVDCICMCDHEGMEMACEIISKIVRYLLQVERNMLVQYEREKMIRKQHEDERKEAMVALASMNLSSTVQSTLLGAYSDTVSIETNEDPEKALPTDNDIHVHVQKHHERSSAEQSDTLSDSLSSIRSTLHPFLFGDECGIVSWLCGFIESGYLCGRAVELLCTFMDAESSVCDIVVTRETPYVLAKYLAKYSTYQSSCITTKPHKEGGEGEEEGIPQEEEEPSIPVYRSDPQNGAFFSSEAEMVVKFFLTLAQTERGCVASVSDEVAVRVCEIYTRILSLAPSLAMTSSLHPFQIGLMESKLSSPPHPSSGTPHSTGGVNPMESTPSVDSRSHHHSHHHTTQPSISSGVCENVLGHIGTSLGCVWARRRERERKNKMARQSSGLGRRQNSNILRVSRLQSISIQSTQSLPSLHLQPSASINNSSDPFSYTSSSSSSSSALSSSRGSYHCSLYDVRVNDVYVNVMKVVCDCCLIFSHVPSVIVRALNIFSSLPLDIFSSILLCYPALFSLFMAVCSAITKRNLKDKRPKLLMCELLLSLPKCVLAVLIADDTTRITAEKEIGLTRVIDSTSIPSSSSSSLPSKVTFSTSQNAGKGDTQPSEMSVKKGKDKAMSLRDIDGMHHSVDHEATHKGKEDELKLSDIKTLKKSDQPTTIKGKDEKKITRPLTRQQKKELKKELK</sequence>
<organism evidence="3 4">
    <name type="scientific">Aduncisulcus paluster</name>
    <dbReference type="NCBI Taxonomy" id="2918883"/>
    <lineage>
        <taxon>Eukaryota</taxon>
        <taxon>Metamonada</taxon>
        <taxon>Carpediemonas-like organisms</taxon>
        <taxon>Aduncisulcus</taxon>
    </lineage>
</organism>
<keyword evidence="2" id="KW-1133">Transmembrane helix</keyword>
<keyword evidence="2" id="KW-0812">Transmembrane</keyword>
<keyword evidence="2" id="KW-0472">Membrane</keyword>
<evidence type="ECO:0000256" key="2">
    <source>
        <dbReference type="SAM" id="Phobius"/>
    </source>
</evidence>
<feature type="non-terminal residue" evidence="3">
    <location>
        <position position="1614"/>
    </location>
</feature>
<feature type="region of interest" description="Disordered" evidence="1">
    <location>
        <begin position="763"/>
        <end position="796"/>
    </location>
</feature>
<evidence type="ECO:0000256" key="1">
    <source>
        <dbReference type="SAM" id="MobiDB-lite"/>
    </source>
</evidence>
<evidence type="ECO:0000313" key="4">
    <source>
        <dbReference type="Proteomes" id="UP001057375"/>
    </source>
</evidence>
<proteinExistence type="predicted"/>
<feature type="compositionally biased region" description="Low complexity" evidence="1">
    <location>
        <begin position="1505"/>
        <end position="1524"/>
    </location>
</feature>
<dbReference type="EMBL" id="BQXS01011130">
    <property type="protein sequence ID" value="GKT36053.1"/>
    <property type="molecule type" value="Genomic_DNA"/>
</dbReference>
<feature type="transmembrane region" description="Helical" evidence="2">
    <location>
        <begin position="1431"/>
        <end position="1453"/>
    </location>
</feature>
<dbReference type="Proteomes" id="UP001057375">
    <property type="component" value="Unassembled WGS sequence"/>
</dbReference>
<feature type="region of interest" description="Disordered" evidence="1">
    <location>
        <begin position="1137"/>
        <end position="1163"/>
    </location>
</feature>
<name>A0ABQ5KUB8_9EUKA</name>
<gene>
    <name evidence="3" type="ORF">ADUPG1_009086</name>
</gene>
<feature type="compositionally biased region" description="Low complexity" evidence="1">
    <location>
        <begin position="247"/>
        <end position="260"/>
    </location>
</feature>
<feature type="region of interest" description="Disordered" evidence="1">
    <location>
        <begin position="1559"/>
        <end position="1614"/>
    </location>
</feature>
<feature type="compositionally biased region" description="Acidic residues" evidence="1">
    <location>
        <begin position="1145"/>
        <end position="1158"/>
    </location>
</feature>
<comment type="caution">
    <text evidence="3">The sequence shown here is derived from an EMBL/GenBank/DDBJ whole genome shotgun (WGS) entry which is preliminary data.</text>
</comment>
<feature type="compositionally biased region" description="Basic and acidic residues" evidence="1">
    <location>
        <begin position="1605"/>
        <end position="1614"/>
    </location>
</feature>
<feature type="compositionally biased region" description="Low complexity" evidence="1">
    <location>
        <begin position="1245"/>
        <end position="1254"/>
    </location>
</feature>
<feature type="region of interest" description="Disordered" evidence="1">
    <location>
        <begin position="1237"/>
        <end position="1283"/>
    </location>
</feature>
<reference evidence="3" key="1">
    <citation type="submission" date="2022-03" db="EMBL/GenBank/DDBJ databases">
        <title>Draft genome sequence of Aduncisulcus paluster, a free-living microaerophilic Fornicata.</title>
        <authorList>
            <person name="Yuyama I."/>
            <person name="Kume K."/>
            <person name="Tamura T."/>
            <person name="Inagaki Y."/>
            <person name="Hashimoto T."/>
        </authorList>
    </citation>
    <scope>NUCLEOTIDE SEQUENCE</scope>
    <source>
        <strain evidence="3">NY0171</strain>
    </source>
</reference>
<protein>
    <submittedName>
        <fullName evidence="3">Uncharacterized protein</fullName>
    </submittedName>
</protein>
<evidence type="ECO:0000313" key="3">
    <source>
        <dbReference type="EMBL" id="GKT36053.1"/>
    </source>
</evidence>
<feature type="compositionally biased region" description="Basic and acidic residues" evidence="1">
    <location>
        <begin position="1559"/>
        <end position="1597"/>
    </location>
</feature>
<keyword evidence="4" id="KW-1185">Reference proteome</keyword>
<feature type="region of interest" description="Disordered" evidence="1">
    <location>
        <begin position="1505"/>
        <end position="1546"/>
    </location>
</feature>
<feature type="region of interest" description="Disordered" evidence="1">
    <location>
        <begin position="228"/>
        <end position="260"/>
    </location>
</feature>